<evidence type="ECO:0000313" key="1">
    <source>
        <dbReference type="EMBL" id="PLR80345.1"/>
    </source>
</evidence>
<dbReference type="EMBL" id="PGVA01000054">
    <property type="protein sequence ID" value="PLR80345.1"/>
    <property type="molecule type" value="Genomic_DNA"/>
</dbReference>
<protein>
    <submittedName>
        <fullName evidence="1">Uncharacterized protein</fullName>
    </submittedName>
</protein>
<keyword evidence="4" id="KW-1185">Reference proteome</keyword>
<organism evidence="1 3">
    <name type="scientific">Bacillus canaveralius</name>
    <dbReference type="NCBI Taxonomy" id="1403243"/>
    <lineage>
        <taxon>Bacteria</taxon>
        <taxon>Bacillati</taxon>
        <taxon>Bacillota</taxon>
        <taxon>Bacilli</taxon>
        <taxon>Bacillales</taxon>
        <taxon>Bacillaceae</taxon>
        <taxon>Bacillus</taxon>
    </lineage>
</organism>
<name>A0A2N5GHS1_9BACI</name>
<reference evidence="1 3" key="1">
    <citation type="submission" date="2017-11" db="EMBL/GenBank/DDBJ databases">
        <title>Comparitive Functional Genomics of Dry Heat Resistant strains isolated from the Viking Spacecraft.</title>
        <authorList>
            <person name="Seuylemezian A."/>
            <person name="Cooper K."/>
            <person name="Vaishampayan P."/>
        </authorList>
    </citation>
    <scope>NUCLEOTIDE SEQUENCE [LARGE SCALE GENOMIC DNA]</scope>
    <source>
        <strain evidence="1 3">M4.6</strain>
    </source>
</reference>
<sequence>MGKKEMYKCCEHDDDLVAITTGPFHLPLEADSEIQVGRDNDRVIITLKNPTDMKLKACVTLGVCLQPVLEKSTTNQTRVFANIPEKEINLGAHVLKPHTCTRIERNIPGAIGTGKDETNAVYRVTAKGDFMVCHNSCQPICGLLEISVVGGSIFNPEEPGLEQADPVTFFRYKDFVYCATIKK</sequence>
<dbReference type="AlphaFoldDB" id="A0A2N5GHS1"/>
<dbReference type="RefSeq" id="WP_101578890.1">
    <property type="nucleotide sequence ID" value="NZ_PGVA01000054.1"/>
</dbReference>
<accession>A0A2N5GHS1</accession>
<dbReference type="Proteomes" id="UP000235114">
    <property type="component" value="Unassembled WGS sequence"/>
</dbReference>
<dbReference type="OrthoDB" id="2607744at2"/>
<comment type="caution">
    <text evidence="1">The sequence shown here is derived from an EMBL/GenBank/DDBJ whole genome shotgun (WGS) entry which is preliminary data.</text>
</comment>
<gene>
    <name evidence="1" type="ORF">CU635_18710</name>
    <name evidence="2" type="ORF">CVD25_14525</name>
</gene>
<dbReference type="EMBL" id="PGVD01000038">
    <property type="protein sequence ID" value="PLR95436.1"/>
    <property type="molecule type" value="Genomic_DNA"/>
</dbReference>
<reference evidence="2 4" key="2">
    <citation type="submission" date="2017-12" db="EMBL/GenBank/DDBJ databases">
        <title>Comparative Functional Genomics of Dry Heat Resistant strains isolated from the Viking Spacecraft.</title>
        <authorList>
            <person name="Seuylemezian A."/>
            <person name="Cooper K."/>
            <person name="Vaishampayan P."/>
        </authorList>
    </citation>
    <scope>NUCLEOTIDE SEQUENCE [LARGE SCALE GENOMIC DNA]</scope>
    <source>
        <strain evidence="2 4">ATCC 29669</strain>
    </source>
</reference>
<evidence type="ECO:0000313" key="4">
    <source>
        <dbReference type="Proteomes" id="UP000235114"/>
    </source>
</evidence>
<dbReference type="Proteomes" id="UP000234951">
    <property type="component" value="Unassembled WGS sequence"/>
</dbReference>
<proteinExistence type="predicted"/>
<evidence type="ECO:0000313" key="2">
    <source>
        <dbReference type="EMBL" id="PLR95436.1"/>
    </source>
</evidence>
<evidence type="ECO:0000313" key="3">
    <source>
        <dbReference type="Proteomes" id="UP000234951"/>
    </source>
</evidence>